<organism evidence="1 2">
    <name type="scientific">Onychostoma macrolepis</name>
    <dbReference type="NCBI Taxonomy" id="369639"/>
    <lineage>
        <taxon>Eukaryota</taxon>
        <taxon>Metazoa</taxon>
        <taxon>Chordata</taxon>
        <taxon>Craniata</taxon>
        <taxon>Vertebrata</taxon>
        <taxon>Euteleostomi</taxon>
        <taxon>Actinopterygii</taxon>
        <taxon>Neopterygii</taxon>
        <taxon>Teleostei</taxon>
        <taxon>Ostariophysi</taxon>
        <taxon>Cypriniformes</taxon>
        <taxon>Cyprinidae</taxon>
        <taxon>Acrossocheilinae</taxon>
        <taxon>Onychostoma</taxon>
    </lineage>
</organism>
<comment type="caution">
    <text evidence="1">The sequence shown here is derived from an EMBL/GenBank/DDBJ whole genome shotgun (WGS) entry which is preliminary data.</text>
</comment>
<proteinExistence type="predicted"/>
<sequence length="76" mass="8289">MPGTSWEWLASRLQRRPADPFKSMMPYWAPEESLEDYINLALHLSGSAFRVELAAEPAPEAAINGASKALSAAPMS</sequence>
<dbReference type="EMBL" id="JAAMOB010000002">
    <property type="protein sequence ID" value="KAF4117035.1"/>
    <property type="molecule type" value="Genomic_DNA"/>
</dbReference>
<reference evidence="1 2" key="1">
    <citation type="submission" date="2020-04" db="EMBL/GenBank/DDBJ databases">
        <title>Chromosome-level genome assembly of a cyprinid fish Onychostoma macrolepis by integration of Nanopore Sequencing, Bionano and Hi-C technology.</title>
        <authorList>
            <person name="Wang D."/>
        </authorList>
    </citation>
    <scope>NUCLEOTIDE SEQUENCE [LARGE SCALE GENOMIC DNA]</scope>
    <source>
        <strain evidence="1">SWU-2019</strain>
        <tissue evidence="1">Muscle</tissue>
    </source>
</reference>
<gene>
    <name evidence="1" type="ORF">G5714_001588</name>
</gene>
<name>A0A7J6DDC3_9TELE</name>
<dbReference type="AlphaFoldDB" id="A0A7J6DDC3"/>
<evidence type="ECO:0000313" key="2">
    <source>
        <dbReference type="Proteomes" id="UP000579812"/>
    </source>
</evidence>
<keyword evidence="2" id="KW-1185">Reference proteome</keyword>
<protein>
    <submittedName>
        <fullName evidence="1">Uncharacterized protein</fullName>
    </submittedName>
</protein>
<evidence type="ECO:0000313" key="1">
    <source>
        <dbReference type="EMBL" id="KAF4117035.1"/>
    </source>
</evidence>
<dbReference type="Proteomes" id="UP000579812">
    <property type="component" value="Unassembled WGS sequence"/>
</dbReference>
<accession>A0A7J6DDC3</accession>